<evidence type="ECO:0000259" key="5">
    <source>
        <dbReference type="PROSITE" id="PS50977"/>
    </source>
</evidence>
<sequence length="196" mass="21455">MSKGDATRQMIVEKAAPIFNIKGMAATAMSDIMEVTGLSKGSMYNHFQDKEMLVSAVVDYNLHSYAGKIRAAIGPEKTAVKKLFAFIDLLGTPLSPIIEGGCPVLNFGTEADDTHPSVATKLNAMIELCENALAGIIKEGIQQKEFDADWNYKEFAVIMFSMMEGGHILSRIAGNNNRMKLISKTLKAMIKQHVIQ</sequence>
<dbReference type="RefSeq" id="WP_076378180.1">
    <property type="nucleotide sequence ID" value="NZ_AP017422.1"/>
</dbReference>
<dbReference type="PRINTS" id="PR00455">
    <property type="entry name" value="HTHTETR"/>
</dbReference>
<name>A0A1N7NGY9_9BACT</name>
<keyword evidence="1" id="KW-0805">Transcription regulation</keyword>
<organism evidence="6 7">
    <name type="scientific">Filimonas lacunae</name>
    <dbReference type="NCBI Taxonomy" id="477680"/>
    <lineage>
        <taxon>Bacteria</taxon>
        <taxon>Pseudomonadati</taxon>
        <taxon>Bacteroidota</taxon>
        <taxon>Chitinophagia</taxon>
        <taxon>Chitinophagales</taxon>
        <taxon>Chitinophagaceae</taxon>
        <taxon>Filimonas</taxon>
    </lineage>
</organism>
<dbReference type="GO" id="GO:0003677">
    <property type="term" value="F:DNA binding"/>
    <property type="evidence" value="ECO:0007669"/>
    <property type="project" value="UniProtKB-UniRule"/>
</dbReference>
<evidence type="ECO:0000256" key="1">
    <source>
        <dbReference type="ARBA" id="ARBA00023015"/>
    </source>
</evidence>
<feature type="domain" description="HTH tetR-type" evidence="5">
    <location>
        <begin position="5"/>
        <end position="65"/>
    </location>
</feature>
<dbReference type="Proteomes" id="UP000186917">
    <property type="component" value="Unassembled WGS sequence"/>
</dbReference>
<dbReference type="InterPro" id="IPR009057">
    <property type="entry name" value="Homeodomain-like_sf"/>
</dbReference>
<feature type="DNA-binding region" description="H-T-H motif" evidence="4">
    <location>
        <begin position="28"/>
        <end position="47"/>
    </location>
</feature>
<dbReference type="OrthoDB" id="9798857at2"/>
<evidence type="ECO:0000256" key="3">
    <source>
        <dbReference type="ARBA" id="ARBA00023163"/>
    </source>
</evidence>
<dbReference type="InterPro" id="IPR001647">
    <property type="entry name" value="HTH_TetR"/>
</dbReference>
<dbReference type="PROSITE" id="PS50977">
    <property type="entry name" value="HTH_TETR_2"/>
    <property type="match status" value="1"/>
</dbReference>
<evidence type="ECO:0000256" key="2">
    <source>
        <dbReference type="ARBA" id="ARBA00023125"/>
    </source>
</evidence>
<protein>
    <submittedName>
        <fullName evidence="6">Transcriptional regulator, TetR family</fullName>
    </submittedName>
</protein>
<dbReference type="Pfam" id="PF16925">
    <property type="entry name" value="TetR_C_13"/>
    <property type="match status" value="1"/>
</dbReference>
<evidence type="ECO:0000313" key="7">
    <source>
        <dbReference type="Proteomes" id="UP000186917"/>
    </source>
</evidence>
<dbReference type="SUPFAM" id="SSF46689">
    <property type="entry name" value="Homeodomain-like"/>
    <property type="match status" value="1"/>
</dbReference>
<reference evidence="7" key="1">
    <citation type="submission" date="2017-01" db="EMBL/GenBank/DDBJ databases">
        <authorList>
            <person name="Varghese N."/>
            <person name="Submissions S."/>
        </authorList>
    </citation>
    <scope>NUCLEOTIDE SEQUENCE [LARGE SCALE GENOMIC DNA]</scope>
    <source>
        <strain evidence="7">DSM 21054</strain>
    </source>
</reference>
<accession>A0A1N7NGY9</accession>
<dbReference type="SUPFAM" id="SSF48498">
    <property type="entry name" value="Tetracyclin repressor-like, C-terminal domain"/>
    <property type="match status" value="1"/>
</dbReference>
<gene>
    <name evidence="6" type="ORF">SAMN05421788_102433</name>
</gene>
<dbReference type="InterPro" id="IPR036271">
    <property type="entry name" value="Tet_transcr_reg_TetR-rel_C_sf"/>
</dbReference>
<dbReference type="PANTHER" id="PTHR47506">
    <property type="entry name" value="TRANSCRIPTIONAL REGULATORY PROTEIN"/>
    <property type="match status" value="1"/>
</dbReference>
<dbReference type="AlphaFoldDB" id="A0A1N7NGY9"/>
<evidence type="ECO:0000256" key="4">
    <source>
        <dbReference type="PROSITE-ProRule" id="PRU00335"/>
    </source>
</evidence>
<dbReference type="Pfam" id="PF00440">
    <property type="entry name" value="TetR_N"/>
    <property type="match status" value="1"/>
</dbReference>
<dbReference type="Gene3D" id="1.10.357.10">
    <property type="entry name" value="Tetracycline Repressor, domain 2"/>
    <property type="match status" value="1"/>
</dbReference>
<dbReference type="PANTHER" id="PTHR47506:SF3">
    <property type="entry name" value="HTH-TYPE TRANSCRIPTIONAL REGULATOR LMRA"/>
    <property type="match status" value="1"/>
</dbReference>
<keyword evidence="3" id="KW-0804">Transcription</keyword>
<evidence type="ECO:0000313" key="6">
    <source>
        <dbReference type="EMBL" id="SIS97580.1"/>
    </source>
</evidence>
<proteinExistence type="predicted"/>
<dbReference type="STRING" id="477680.SAMN05421788_102433"/>
<dbReference type="InterPro" id="IPR011075">
    <property type="entry name" value="TetR_C"/>
</dbReference>
<keyword evidence="7" id="KW-1185">Reference proteome</keyword>
<keyword evidence="2 4" id="KW-0238">DNA-binding</keyword>
<dbReference type="EMBL" id="FTOR01000002">
    <property type="protein sequence ID" value="SIS97580.1"/>
    <property type="molecule type" value="Genomic_DNA"/>
</dbReference>